<dbReference type="InterPro" id="IPR008920">
    <property type="entry name" value="TF_FadR/GntR_C"/>
</dbReference>
<dbReference type="Pfam" id="PF00392">
    <property type="entry name" value="GntR"/>
    <property type="match status" value="1"/>
</dbReference>
<dbReference type="STRING" id="658167.SAMN04488135_11444"/>
<dbReference type="Gene3D" id="1.20.120.530">
    <property type="entry name" value="GntR ligand-binding domain-like"/>
    <property type="match status" value="1"/>
</dbReference>
<dbReference type="PANTHER" id="PTHR43537:SF24">
    <property type="entry name" value="GLUCONATE OPERON TRANSCRIPTIONAL REPRESSOR"/>
    <property type="match status" value="1"/>
</dbReference>
<protein>
    <submittedName>
        <fullName evidence="5">DNA-binding transcriptional regulator, GntR family</fullName>
    </submittedName>
</protein>
<reference evidence="5 6" key="1">
    <citation type="submission" date="2016-11" db="EMBL/GenBank/DDBJ databases">
        <authorList>
            <person name="Jaros S."/>
            <person name="Januszkiewicz K."/>
            <person name="Wedrychowicz H."/>
        </authorList>
    </citation>
    <scope>NUCLEOTIDE SEQUENCE [LARGE SCALE GENOMIC DNA]</scope>
    <source>
        <strain evidence="5 6">CGMCC 1.10190</strain>
    </source>
</reference>
<sequence>MNSRRNITSPPEAENVLRSGDMVERIAAVLKEQILEGTLAPGQRLISRDLIEELGVSRGPLREAFRRLAADRLVQLIPNRGALVRRLSPDEIIHLFQIREALEGQAARLAAAKIDEGDNRKFFQAIVDQGLEHKRQQDIQPFITHNREFHQAIVKLSGNPELGELIDRYQLAVFMTLLRQVIGTGQLIKNSITQHEAIAEAILAGDQDAAYAAMQKHLWYSAHTMLERVELKMAGASRNGLQAPGSIG</sequence>
<dbReference type="InterPro" id="IPR011711">
    <property type="entry name" value="GntR_C"/>
</dbReference>
<organism evidence="5 6">
    <name type="scientific">Pollutimonas bauzanensis</name>
    <dbReference type="NCBI Taxonomy" id="658167"/>
    <lineage>
        <taxon>Bacteria</taxon>
        <taxon>Pseudomonadati</taxon>
        <taxon>Pseudomonadota</taxon>
        <taxon>Betaproteobacteria</taxon>
        <taxon>Burkholderiales</taxon>
        <taxon>Alcaligenaceae</taxon>
        <taxon>Pollutimonas</taxon>
    </lineage>
</organism>
<keyword evidence="6" id="KW-1185">Reference proteome</keyword>
<dbReference type="InterPro" id="IPR036388">
    <property type="entry name" value="WH-like_DNA-bd_sf"/>
</dbReference>
<dbReference type="Pfam" id="PF07729">
    <property type="entry name" value="FCD"/>
    <property type="match status" value="1"/>
</dbReference>
<dbReference type="EMBL" id="FQXE01000014">
    <property type="protein sequence ID" value="SHI22608.1"/>
    <property type="molecule type" value="Genomic_DNA"/>
</dbReference>
<gene>
    <name evidence="5" type="ORF">SAMN04488135_11444</name>
</gene>
<dbReference type="PANTHER" id="PTHR43537">
    <property type="entry name" value="TRANSCRIPTIONAL REGULATOR, GNTR FAMILY"/>
    <property type="match status" value="1"/>
</dbReference>
<accession>A0A1M5ZEG6</accession>
<dbReference type="Proteomes" id="UP000184226">
    <property type="component" value="Unassembled WGS sequence"/>
</dbReference>
<name>A0A1M5ZEG6_9BURK</name>
<keyword evidence="2 5" id="KW-0238">DNA-binding</keyword>
<dbReference type="AlphaFoldDB" id="A0A1M5ZEG6"/>
<dbReference type="PROSITE" id="PS50949">
    <property type="entry name" value="HTH_GNTR"/>
    <property type="match status" value="1"/>
</dbReference>
<feature type="domain" description="HTH gntR-type" evidence="4">
    <location>
        <begin position="20"/>
        <end position="87"/>
    </location>
</feature>
<evidence type="ECO:0000256" key="2">
    <source>
        <dbReference type="ARBA" id="ARBA00023125"/>
    </source>
</evidence>
<evidence type="ECO:0000259" key="4">
    <source>
        <dbReference type="PROSITE" id="PS50949"/>
    </source>
</evidence>
<dbReference type="OrthoDB" id="8066003at2"/>
<dbReference type="InterPro" id="IPR036390">
    <property type="entry name" value="WH_DNA-bd_sf"/>
</dbReference>
<dbReference type="Gene3D" id="1.10.10.10">
    <property type="entry name" value="Winged helix-like DNA-binding domain superfamily/Winged helix DNA-binding domain"/>
    <property type="match status" value="1"/>
</dbReference>
<evidence type="ECO:0000313" key="6">
    <source>
        <dbReference type="Proteomes" id="UP000184226"/>
    </source>
</evidence>
<proteinExistence type="predicted"/>
<keyword evidence="1" id="KW-0805">Transcription regulation</keyword>
<dbReference type="GO" id="GO:0003700">
    <property type="term" value="F:DNA-binding transcription factor activity"/>
    <property type="evidence" value="ECO:0007669"/>
    <property type="project" value="InterPro"/>
</dbReference>
<dbReference type="SMART" id="SM00345">
    <property type="entry name" value="HTH_GNTR"/>
    <property type="match status" value="1"/>
</dbReference>
<evidence type="ECO:0000313" key="5">
    <source>
        <dbReference type="EMBL" id="SHI22608.1"/>
    </source>
</evidence>
<dbReference type="InterPro" id="IPR000524">
    <property type="entry name" value="Tscrpt_reg_HTH_GntR"/>
</dbReference>
<dbReference type="GO" id="GO:0003677">
    <property type="term" value="F:DNA binding"/>
    <property type="evidence" value="ECO:0007669"/>
    <property type="project" value="UniProtKB-KW"/>
</dbReference>
<dbReference type="RefSeq" id="WP_073107197.1">
    <property type="nucleotide sequence ID" value="NZ_FQXE01000014.1"/>
</dbReference>
<evidence type="ECO:0000256" key="3">
    <source>
        <dbReference type="ARBA" id="ARBA00023163"/>
    </source>
</evidence>
<dbReference type="SUPFAM" id="SSF48008">
    <property type="entry name" value="GntR ligand-binding domain-like"/>
    <property type="match status" value="1"/>
</dbReference>
<dbReference type="CDD" id="cd07377">
    <property type="entry name" value="WHTH_GntR"/>
    <property type="match status" value="1"/>
</dbReference>
<dbReference type="SMART" id="SM00895">
    <property type="entry name" value="FCD"/>
    <property type="match status" value="1"/>
</dbReference>
<dbReference type="SUPFAM" id="SSF46785">
    <property type="entry name" value="Winged helix' DNA-binding domain"/>
    <property type="match status" value="1"/>
</dbReference>
<keyword evidence="3" id="KW-0804">Transcription</keyword>
<evidence type="ECO:0000256" key="1">
    <source>
        <dbReference type="ARBA" id="ARBA00023015"/>
    </source>
</evidence>